<dbReference type="FunCoup" id="T1H955">
    <property type="interactions" value="114"/>
</dbReference>
<evidence type="ECO:0000256" key="4">
    <source>
        <dbReference type="ARBA" id="ARBA00022725"/>
    </source>
</evidence>
<name>T1H955_RHOPR</name>
<organism evidence="10 11">
    <name type="scientific">Rhodnius prolixus</name>
    <name type="common">Triatomid bug</name>
    <dbReference type="NCBI Taxonomy" id="13249"/>
    <lineage>
        <taxon>Eukaryota</taxon>
        <taxon>Metazoa</taxon>
        <taxon>Ecdysozoa</taxon>
        <taxon>Arthropoda</taxon>
        <taxon>Hexapoda</taxon>
        <taxon>Insecta</taxon>
        <taxon>Pterygota</taxon>
        <taxon>Neoptera</taxon>
        <taxon>Paraneoptera</taxon>
        <taxon>Hemiptera</taxon>
        <taxon>Heteroptera</taxon>
        <taxon>Panheteroptera</taxon>
        <taxon>Cimicomorpha</taxon>
        <taxon>Reduviidae</taxon>
        <taxon>Triatominae</taxon>
        <taxon>Rhodnius</taxon>
    </lineage>
</organism>
<evidence type="ECO:0000256" key="1">
    <source>
        <dbReference type="ARBA" id="ARBA00004141"/>
    </source>
</evidence>
<evidence type="ECO:0000256" key="2">
    <source>
        <dbReference type="ARBA" id="ARBA00022606"/>
    </source>
</evidence>
<dbReference type="GO" id="GO:0004984">
    <property type="term" value="F:olfactory receptor activity"/>
    <property type="evidence" value="ECO:0007669"/>
    <property type="project" value="InterPro"/>
</dbReference>
<comment type="subcellular location">
    <subcellularLocation>
        <location evidence="9">Cell membrane</location>
        <topology evidence="9">Multi-pass membrane protein</topology>
    </subcellularLocation>
    <subcellularLocation>
        <location evidence="1">Membrane</location>
        <topology evidence="1">Multi-pass membrane protein</topology>
    </subcellularLocation>
</comment>
<dbReference type="GO" id="GO:0005886">
    <property type="term" value="C:plasma membrane"/>
    <property type="evidence" value="ECO:0007669"/>
    <property type="project" value="UniProtKB-SubCell"/>
</dbReference>
<evidence type="ECO:0000256" key="8">
    <source>
        <dbReference type="ARBA" id="ARBA00023224"/>
    </source>
</evidence>
<comment type="similarity">
    <text evidence="9">Belongs to the insect chemoreceptor superfamily. Heteromeric odorant receptor channel (TC 1.A.69) family.</text>
</comment>
<keyword evidence="5 9" id="KW-1133">Transmembrane helix</keyword>
<dbReference type="InterPro" id="IPR004117">
    <property type="entry name" value="7tm6_olfct_rcpt"/>
</dbReference>
<keyword evidence="2 9" id="KW-0716">Sensory transduction</keyword>
<keyword evidence="8 9" id="KW-0807">Transducer</keyword>
<keyword evidence="11" id="KW-1185">Reference proteome</keyword>
<feature type="transmembrane region" description="Helical" evidence="9">
    <location>
        <begin position="104"/>
        <end position="126"/>
    </location>
</feature>
<keyword evidence="3 9" id="KW-0812">Transmembrane</keyword>
<feature type="transmembrane region" description="Helical" evidence="9">
    <location>
        <begin position="233"/>
        <end position="262"/>
    </location>
</feature>
<dbReference type="PANTHER" id="PTHR21137:SF42">
    <property type="entry name" value="ODORANT RECEPTOR 83A"/>
    <property type="match status" value="1"/>
</dbReference>
<feature type="transmembrane region" description="Helical" evidence="9">
    <location>
        <begin position="333"/>
        <end position="358"/>
    </location>
</feature>
<dbReference type="EMBL" id="ACPB03010249">
    <property type="status" value="NOT_ANNOTATED_CDS"/>
    <property type="molecule type" value="Genomic_DNA"/>
</dbReference>
<sequence>MQGCRRVEREYMREEERKRQFERSDLIGLKNGMTVKCSEKSQWKAMNENYGYSFYYANSYLAPWLRRSPLHYGAWLIMSMYNTFSVSSWMFILCKSVILRPRNFQILTECTHMIILLILLLSGVFNTKYRKAELERILRAVGEDIYKYGDTLDEETAEVLKQIKEKTFQQKQSLSKVVNIIIISVTVAHTTLRPLADLFTSDRIYQPDEPDGITHVLSMDVYYPMKLYNSVPAIILAYTHLLLIFFWGGNVVVSAAVTFICYSHTLCGEYRILCVTTRRLVERAKAMFHRENPDKPFISFKNDIIFERCLRRALKDSVKHQQKLTQFADDIKVLYYYVILTGLLCITALLCFGGIVFTVKDPPIATLALYIMFLSGELYLLLLFCVYGGMIRDLSMQVGQKVYFSDWTEYVSMIKTDLLIMQTSSQMPRGISAGGFHYIEFSTFSDVTSSAFSYFNIVNAVRKD</sequence>
<evidence type="ECO:0000256" key="6">
    <source>
        <dbReference type="ARBA" id="ARBA00023136"/>
    </source>
</evidence>
<protein>
    <recommendedName>
        <fullName evidence="9">Odorant receptor</fullName>
    </recommendedName>
</protein>
<dbReference type="VEuPathDB" id="VectorBase:RPRC000555"/>
<feature type="transmembrane region" description="Helical" evidence="9">
    <location>
        <begin position="72"/>
        <end position="92"/>
    </location>
</feature>
<evidence type="ECO:0000313" key="11">
    <source>
        <dbReference type="Proteomes" id="UP000015103"/>
    </source>
</evidence>
<evidence type="ECO:0000313" key="10">
    <source>
        <dbReference type="EnsemblMetazoa" id="RPRC000555-PA"/>
    </source>
</evidence>
<keyword evidence="7 9" id="KW-0675">Receptor</keyword>
<dbReference type="PANTHER" id="PTHR21137">
    <property type="entry name" value="ODORANT RECEPTOR"/>
    <property type="match status" value="1"/>
</dbReference>
<evidence type="ECO:0000256" key="7">
    <source>
        <dbReference type="ARBA" id="ARBA00023170"/>
    </source>
</evidence>
<accession>T1H955</accession>
<dbReference type="EnsemblMetazoa" id="RPRC000555-RA">
    <property type="protein sequence ID" value="RPRC000555-PA"/>
    <property type="gene ID" value="RPRC000555"/>
</dbReference>
<evidence type="ECO:0000256" key="3">
    <source>
        <dbReference type="ARBA" id="ARBA00022692"/>
    </source>
</evidence>
<evidence type="ECO:0000256" key="9">
    <source>
        <dbReference type="RuleBase" id="RU351113"/>
    </source>
</evidence>
<dbReference type="OMA" id="TECTHMI"/>
<dbReference type="HOGENOM" id="CLU_047177_1_0_1"/>
<comment type="caution">
    <text evidence="9">Lacks conserved residue(s) required for the propagation of feature annotation.</text>
</comment>
<dbReference type="GO" id="GO:0007165">
    <property type="term" value="P:signal transduction"/>
    <property type="evidence" value="ECO:0007669"/>
    <property type="project" value="UniProtKB-KW"/>
</dbReference>
<keyword evidence="4 9" id="KW-0552">Olfaction</keyword>
<dbReference type="Pfam" id="PF02949">
    <property type="entry name" value="7tm_6"/>
    <property type="match status" value="1"/>
</dbReference>
<reference evidence="10" key="1">
    <citation type="submission" date="2015-05" db="UniProtKB">
        <authorList>
            <consortium name="EnsemblMetazoa"/>
        </authorList>
    </citation>
    <scope>IDENTIFICATION</scope>
</reference>
<keyword evidence="6 9" id="KW-0472">Membrane</keyword>
<dbReference type="AlphaFoldDB" id="T1H955"/>
<dbReference type="Proteomes" id="UP000015103">
    <property type="component" value="Unassembled WGS sequence"/>
</dbReference>
<feature type="transmembrane region" description="Helical" evidence="9">
    <location>
        <begin position="364"/>
        <end position="387"/>
    </location>
</feature>
<dbReference type="InParanoid" id="T1H955"/>
<proteinExistence type="inferred from homology"/>
<evidence type="ECO:0000256" key="5">
    <source>
        <dbReference type="ARBA" id="ARBA00022989"/>
    </source>
</evidence>
<dbReference type="GO" id="GO:0005549">
    <property type="term" value="F:odorant binding"/>
    <property type="evidence" value="ECO:0007669"/>
    <property type="project" value="InterPro"/>
</dbReference>